<accession>A0A819IAB3</accession>
<dbReference type="EMBL" id="CAJOAY010002029">
    <property type="protein sequence ID" value="CAF3913275.1"/>
    <property type="molecule type" value="Genomic_DNA"/>
</dbReference>
<name>A0A819IAB3_9BILA</name>
<evidence type="ECO:0000313" key="3">
    <source>
        <dbReference type="Proteomes" id="UP000663881"/>
    </source>
</evidence>
<reference evidence="2" key="1">
    <citation type="submission" date="2021-02" db="EMBL/GenBank/DDBJ databases">
        <authorList>
            <person name="Nowell W R."/>
        </authorList>
    </citation>
    <scope>NUCLEOTIDE SEQUENCE</scope>
</reference>
<dbReference type="AlphaFoldDB" id="A0A819IAB3"/>
<protein>
    <submittedName>
        <fullName evidence="2">Uncharacterized protein</fullName>
    </submittedName>
</protein>
<feature type="region of interest" description="Disordered" evidence="1">
    <location>
        <begin position="106"/>
        <end position="126"/>
    </location>
</feature>
<proteinExistence type="predicted"/>
<organism evidence="2 3">
    <name type="scientific">Adineta steineri</name>
    <dbReference type="NCBI Taxonomy" id="433720"/>
    <lineage>
        <taxon>Eukaryota</taxon>
        <taxon>Metazoa</taxon>
        <taxon>Spiralia</taxon>
        <taxon>Gnathifera</taxon>
        <taxon>Rotifera</taxon>
        <taxon>Eurotatoria</taxon>
        <taxon>Bdelloidea</taxon>
        <taxon>Adinetida</taxon>
        <taxon>Adinetidae</taxon>
        <taxon>Adineta</taxon>
    </lineage>
</organism>
<gene>
    <name evidence="2" type="ORF">OKA104_LOCUS24843</name>
</gene>
<sequence length="126" mass="14408">MKRIDTNLDSIIGKRFSQLTHTITSTHLIESIDYLNIENNSSSNSNLLNKQAEQKIETLKRSQTSYEILKPELARCEWSEEELLHIVKSELSQIIKKKQSNKFYSCPAKSNPSLPRSAGCQRQLDG</sequence>
<comment type="caution">
    <text evidence="2">The sequence shown here is derived from an EMBL/GenBank/DDBJ whole genome shotgun (WGS) entry which is preliminary data.</text>
</comment>
<dbReference type="Proteomes" id="UP000663881">
    <property type="component" value="Unassembled WGS sequence"/>
</dbReference>
<evidence type="ECO:0000313" key="2">
    <source>
        <dbReference type="EMBL" id="CAF3913275.1"/>
    </source>
</evidence>
<evidence type="ECO:0000256" key="1">
    <source>
        <dbReference type="SAM" id="MobiDB-lite"/>
    </source>
</evidence>